<protein>
    <submittedName>
        <fullName evidence="1">Valyl-tRNA synthetase modifier</fullName>
    </submittedName>
</protein>
<reference evidence="1 2" key="1">
    <citation type="submission" date="2015-02" db="EMBL/GenBank/DDBJ databases">
        <title>Complete genome sequences of Edwardsiella bacteriophages, PEi20 and PEi26.</title>
        <authorList>
            <person name="Yasuike M."/>
            <person name="Nishiki I."/>
            <person name="Iwasaki Y."/>
            <person name="Nakamura Y."/>
            <person name="Fujiwara A."/>
            <person name="Hassan E.S."/>
            <person name="Mahmoud M.M."/>
            <person name="Kawato Y."/>
            <person name="Nagai S."/>
            <person name="Kobayashi T."/>
            <person name="Ototake M."/>
            <person name="Nakai T."/>
        </authorList>
    </citation>
    <scope>NUCLEOTIDE SEQUENCE [LARGE SCALE GENOMIC DNA]</scope>
</reference>
<gene>
    <name evidence="1" type="primary">vs</name>
</gene>
<keyword evidence="1" id="KW-0436">Ligase</keyword>
<evidence type="ECO:0000313" key="2">
    <source>
        <dbReference type="Proteomes" id="UP000204657"/>
    </source>
</evidence>
<keyword evidence="2" id="KW-1185">Reference proteome</keyword>
<sequence>MDSRSRFREGTLSKRYEDRLLTTECIPSDEKYKSVCESMVDRLVDSYNRGLNSK</sequence>
<proteinExistence type="predicted"/>
<accession>A0A0B6VNP2</accession>
<dbReference type="EMBL" id="AP014714">
    <property type="protein sequence ID" value="BAQ22768.1"/>
    <property type="molecule type" value="Genomic_DNA"/>
</dbReference>
<dbReference type="RefSeq" id="YP_009190276.1">
    <property type="nucleotide sequence ID" value="NC_028683.1"/>
</dbReference>
<evidence type="ECO:0000313" key="1">
    <source>
        <dbReference type="EMBL" id="BAQ22768.1"/>
    </source>
</evidence>
<dbReference type="KEGG" id="vg:26519150"/>
<dbReference type="GeneID" id="26519150"/>
<name>A0A0B6VNP2_9CAUD</name>
<dbReference type="OrthoDB" id="15033at10239"/>
<keyword evidence="1" id="KW-0030">Aminoacyl-tRNA synthetase</keyword>
<organism evidence="1 2">
    <name type="scientific">Edwardsiella phage PEi20</name>
    <dbReference type="NCBI Taxonomy" id="1608310"/>
    <lineage>
        <taxon>Viruses</taxon>
        <taxon>Duplodnaviria</taxon>
        <taxon>Heunggongvirae</taxon>
        <taxon>Uroviricota</taxon>
        <taxon>Caudoviricetes</taxon>
        <taxon>Pantevenvirales</taxon>
        <taxon>Straboviridae</taxon>
        <taxon>Tevenvirinae</taxon>
        <taxon>Kanagawavirus</taxon>
        <taxon>Kanagawavirus pei20</taxon>
    </lineage>
</organism>
<dbReference type="GO" id="GO:0004812">
    <property type="term" value="F:aminoacyl-tRNA ligase activity"/>
    <property type="evidence" value="ECO:0007669"/>
    <property type="project" value="UniProtKB-KW"/>
</dbReference>
<dbReference type="Proteomes" id="UP000204657">
    <property type="component" value="Segment"/>
</dbReference>